<keyword evidence="2" id="KW-1185">Reference proteome</keyword>
<accession>B2HFQ8</accession>
<dbReference type="HOGENOM" id="CLU_2667173_0_0_11"/>
<reference evidence="1 2" key="1">
    <citation type="journal article" date="2008" name="Genome Res.">
        <title>Insights from the complete genome sequence of Mycobacterium marinum on the evolution of Mycobacterium tuberculosis.</title>
        <authorList>
            <person name="Stinear T.P."/>
            <person name="Seemann T."/>
            <person name="Harrison P.F."/>
            <person name="Jenkin G.A."/>
            <person name="Davies J.K."/>
            <person name="Johnson P.D."/>
            <person name="Abdellah Z."/>
            <person name="Arrowsmith C."/>
            <person name="Chillingworth T."/>
            <person name="Churcher C."/>
            <person name="Clarke K."/>
            <person name="Cronin A."/>
            <person name="Davis P."/>
            <person name="Goodhead I."/>
            <person name="Holroyd N."/>
            <person name="Jagels K."/>
            <person name="Lord A."/>
            <person name="Moule S."/>
            <person name="Mungall K."/>
            <person name="Norbertczak H."/>
            <person name="Quail M.A."/>
            <person name="Rabbinowitsch E."/>
            <person name="Walker D."/>
            <person name="White B."/>
            <person name="Whitehead S."/>
            <person name="Small P.L."/>
            <person name="Brosch R."/>
            <person name="Ramakrishnan L."/>
            <person name="Fischbach M.A."/>
            <person name="Parkhill J."/>
            <person name="Cole S.T."/>
        </authorList>
    </citation>
    <scope>NUCLEOTIDE SEQUENCE [LARGE SCALE GENOMIC DNA]</scope>
    <source>
        <strain evidence="2">ATCC BAA-535 / M</strain>
    </source>
</reference>
<dbReference type="Proteomes" id="UP000001190">
    <property type="component" value="Chromosome"/>
</dbReference>
<dbReference type="AlphaFoldDB" id="B2HFQ8"/>
<sequence>MQRPQATAKIAAENGGIEARRGNIAEATVASKLLTRDGLRKRSTYATEHFVTDVLIGLRTLALSLFRWNPGYHRR</sequence>
<proteinExistence type="predicted"/>
<name>B2HFQ8_MYCMM</name>
<evidence type="ECO:0000313" key="1">
    <source>
        <dbReference type="EMBL" id="ACC39903.1"/>
    </source>
</evidence>
<evidence type="ECO:0000313" key="2">
    <source>
        <dbReference type="Proteomes" id="UP000001190"/>
    </source>
</evidence>
<protein>
    <submittedName>
        <fullName evidence="1">Uncharacterized protein</fullName>
    </submittedName>
</protein>
<dbReference type="EMBL" id="CP000854">
    <property type="protein sequence ID" value="ACC39903.1"/>
    <property type="molecule type" value="Genomic_DNA"/>
</dbReference>
<organism evidence="1 2">
    <name type="scientific">Mycobacterium marinum (strain ATCC BAA-535 / M)</name>
    <dbReference type="NCBI Taxonomy" id="216594"/>
    <lineage>
        <taxon>Bacteria</taxon>
        <taxon>Bacillati</taxon>
        <taxon>Actinomycetota</taxon>
        <taxon>Actinomycetes</taxon>
        <taxon>Mycobacteriales</taxon>
        <taxon>Mycobacteriaceae</taxon>
        <taxon>Mycobacterium</taxon>
        <taxon>Mycobacterium ulcerans group</taxon>
    </lineage>
</organism>
<dbReference type="KEGG" id="mmi:MMAR_1450"/>
<gene>
    <name evidence="1" type="ordered locus">MMAR_1450</name>
</gene>